<feature type="compositionally biased region" description="Polar residues" evidence="1">
    <location>
        <begin position="39"/>
        <end position="57"/>
    </location>
</feature>
<dbReference type="EMBL" id="CP073809">
    <property type="protein sequence ID" value="UTH12750.1"/>
    <property type="molecule type" value="Genomic_DNA"/>
</dbReference>
<evidence type="ECO:0000313" key="2">
    <source>
        <dbReference type="EMBL" id="UTH12750.1"/>
    </source>
</evidence>
<accession>A0A9Q9BLI8</accession>
<dbReference type="RefSeq" id="WP_254249440.1">
    <property type="nucleotide sequence ID" value="NZ_CP073809.1"/>
</dbReference>
<organism evidence="2 3">
    <name type="scientific">Macrococcus equipercicus</name>
    <dbReference type="NCBI Taxonomy" id="69967"/>
    <lineage>
        <taxon>Bacteria</taxon>
        <taxon>Bacillati</taxon>
        <taxon>Bacillota</taxon>
        <taxon>Bacilli</taxon>
        <taxon>Bacillales</taxon>
        <taxon>Staphylococcaceae</taxon>
        <taxon>Macrococcus</taxon>
    </lineage>
</organism>
<evidence type="ECO:0000313" key="3">
    <source>
        <dbReference type="Proteomes" id="UP001057381"/>
    </source>
</evidence>
<feature type="region of interest" description="Disordered" evidence="1">
    <location>
        <begin position="39"/>
        <end position="77"/>
    </location>
</feature>
<name>A0A9Q9BLI8_9STAP</name>
<proteinExistence type="predicted"/>
<reference evidence="2" key="1">
    <citation type="submission" date="2021-04" db="EMBL/GenBank/DDBJ databases">
        <title>Complete Genome Sequences of Macrococcus spp. from dog and cattle.</title>
        <authorList>
            <person name="Schwendener S."/>
            <person name="Perreten V."/>
        </authorList>
    </citation>
    <scope>NUCLEOTIDE SEQUENCE</scope>
    <source>
        <strain evidence="2">Epi0143-OL</strain>
    </source>
</reference>
<gene>
    <name evidence="2" type="ORF">KFV11_05530</name>
</gene>
<dbReference type="KEGG" id="mequ:KFV11_05530"/>
<protein>
    <submittedName>
        <fullName evidence="2">Uncharacterized protein</fullName>
    </submittedName>
</protein>
<dbReference type="Proteomes" id="UP001057381">
    <property type="component" value="Chromosome"/>
</dbReference>
<sequence>MMTIRISKEFFLYSVLFTMFLTFGTLYMAQSERIYEQGQSASLKQTAGDTTIETNTRSNHRSPHQSTQNGEVLGIVQ</sequence>
<dbReference type="AlphaFoldDB" id="A0A9Q9BLI8"/>
<evidence type="ECO:0000256" key="1">
    <source>
        <dbReference type="SAM" id="MobiDB-lite"/>
    </source>
</evidence>